<name>A0A8A2VKV2_9EURY</name>
<protein>
    <submittedName>
        <fullName evidence="8">FtsX-like permease family protein</fullName>
    </submittedName>
</protein>
<evidence type="ECO:0000256" key="5">
    <source>
        <dbReference type="ARBA" id="ARBA00023136"/>
    </source>
</evidence>
<dbReference type="Proteomes" id="UP000663203">
    <property type="component" value="Chromosome"/>
</dbReference>
<dbReference type="EMBL" id="CP071462">
    <property type="protein sequence ID" value="QSW98818.1"/>
    <property type="molecule type" value="Genomic_DNA"/>
</dbReference>
<dbReference type="InterPro" id="IPR003838">
    <property type="entry name" value="ABC3_permease_C"/>
</dbReference>
<sequence>MGNDEFDPASAGDRRGRWRGLIGVSVTRLWKRATGTRSRRIAATVAAVALTIALLIVVTGVALGLADGGVVDDDDADVRITPEDDSLSAVDGVEGPRLGATNERADRIRTREGVAHASPALVEPVRLESADGGEARTVLFVGVVPDDESRTVSGLSTASLEPGDPHYADGAYDGPRRGEVVLSRAAADRLAAEDGDELAVTGPQIPEGMPAPTVTVTAVEDAGDDETPVALVHLSELQTLAGADDGQLADRMLVWGERDAAQAAATDAYPEASITAVERTNPSALFDDGLAFVTSLLALVVGVVICASFVATTTGMTVNEDRRTLAVLESIGFSTSSRLAIVAVSTLLTTLFGALVGIVLGAVGIYAVNEVAAATVAPGAVAQLHPAFVPYAIIVALVSGLVATPYPLLVAARTSVLEEVGR</sequence>
<evidence type="ECO:0000256" key="1">
    <source>
        <dbReference type="ARBA" id="ARBA00004651"/>
    </source>
</evidence>
<evidence type="ECO:0000256" key="2">
    <source>
        <dbReference type="ARBA" id="ARBA00022475"/>
    </source>
</evidence>
<feature type="transmembrane region" description="Helical" evidence="6">
    <location>
        <begin position="339"/>
        <end position="368"/>
    </location>
</feature>
<evidence type="ECO:0000256" key="6">
    <source>
        <dbReference type="SAM" id="Phobius"/>
    </source>
</evidence>
<organism evidence="8 9">
    <name type="scientific">Haloterrigena alkaliphila</name>
    <dbReference type="NCBI Taxonomy" id="2816475"/>
    <lineage>
        <taxon>Archaea</taxon>
        <taxon>Methanobacteriati</taxon>
        <taxon>Methanobacteriota</taxon>
        <taxon>Stenosarchaea group</taxon>
        <taxon>Halobacteria</taxon>
        <taxon>Halobacteriales</taxon>
        <taxon>Natrialbaceae</taxon>
        <taxon>Haloterrigena</taxon>
    </lineage>
</organism>
<evidence type="ECO:0000256" key="3">
    <source>
        <dbReference type="ARBA" id="ARBA00022692"/>
    </source>
</evidence>
<feature type="domain" description="ABC3 transporter permease C-terminal" evidence="7">
    <location>
        <begin position="297"/>
        <end position="415"/>
    </location>
</feature>
<keyword evidence="9" id="KW-1185">Reference proteome</keyword>
<keyword evidence="5 6" id="KW-0472">Membrane</keyword>
<dbReference type="InterPro" id="IPR051447">
    <property type="entry name" value="Lipoprotein-release_system"/>
</dbReference>
<dbReference type="AlphaFoldDB" id="A0A8A2VKV2"/>
<evidence type="ECO:0000259" key="7">
    <source>
        <dbReference type="Pfam" id="PF02687"/>
    </source>
</evidence>
<gene>
    <name evidence="8" type="ORF">J0X25_15710</name>
</gene>
<dbReference type="Pfam" id="PF02687">
    <property type="entry name" value="FtsX"/>
    <property type="match status" value="1"/>
</dbReference>
<dbReference type="GeneID" id="63188781"/>
<feature type="transmembrane region" description="Helical" evidence="6">
    <location>
        <begin position="388"/>
        <end position="412"/>
    </location>
</feature>
<comment type="subcellular location">
    <subcellularLocation>
        <location evidence="1">Cell membrane</location>
        <topology evidence="1">Multi-pass membrane protein</topology>
    </subcellularLocation>
</comment>
<feature type="transmembrane region" description="Helical" evidence="6">
    <location>
        <begin position="41"/>
        <end position="66"/>
    </location>
</feature>
<keyword evidence="2" id="KW-1003">Cell membrane</keyword>
<evidence type="ECO:0000256" key="4">
    <source>
        <dbReference type="ARBA" id="ARBA00022989"/>
    </source>
</evidence>
<dbReference type="KEGG" id="hakz:J0X25_15710"/>
<dbReference type="GO" id="GO:0098797">
    <property type="term" value="C:plasma membrane protein complex"/>
    <property type="evidence" value="ECO:0007669"/>
    <property type="project" value="TreeGrafter"/>
</dbReference>
<reference evidence="8 9" key="1">
    <citation type="submission" date="2021-03" db="EMBL/GenBank/DDBJ databases">
        <title>Haloterrigena longa sp. nov. and Haloterrigena limicola sp. nov., extremely halophilic archaea isolated from a salt lake.</title>
        <authorList>
            <person name="Henglin C."/>
        </authorList>
    </citation>
    <scope>NUCLEOTIDE SEQUENCE [LARGE SCALE GENOMIC DNA]</scope>
    <source>
        <strain evidence="8 9">KZCA68</strain>
    </source>
</reference>
<dbReference type="PANTHER" id="PTHR30489:SF0">
    <property type="entry name" value="LIPOPROTEIN-RELEASING SYSTEM TRANSMEMBRANE PROTEIN LOLE"/>
    <property type="match status" value="1"/>
</dbReference>
<accession>A0A8A2VKV2</accession>
<keyword evidence="4 6" id="KW-1133">Transmembrane helix</keyword>
<keyword evidence="3 6" id="KW-0812">Transmembrane</keyword>
<feature type="transmembrane region" description="Helical" evidence="6">
    <location>
        <begin position="289"/>
        <end position="318"/>
    </location>
</feature>
<dbReference type="PANTHER" id="PTHR30489">
    <property type="entry name" value="LIPOPROTEIN-RELEASING SYSTEM TRANSMEMBRANE PROTEIN LOLE"/>
    <property type="match status" value="1"/>
</dbReference>
<proteinExistence type="predicted"/>
<evidence type="ECO:0000313" key="9">
    <source>
        <dbReference type="Proteomes" id="UP000663203"/>
    </source>
</evidence>
<dbReference type="RefSeq" id="WP_207288426.1">
    <property type="nucleotide sequence ID" value="NZ_CP071462.1"/>
</dbReference>
<dbReference type="GO" id="GO:0044874">
    <property type="term" value="P:lipoprotein localization to outer membrane"/>
    <property type="evidence" value="ECO:0007669"/>
    <property type="project" value="TreeGrafter"/>
</dbReference>
<evidence type="ECO:0000313" key="8">
    <source>
        <dbReference type="EMBL" id="QSW98818.1"/>
    </source>
</evidence>